<feature type="transmembrane region" description="Helical" evidence="8">
    <location>
        <begin position="21"/>
        <end position="40"/>
    </location>
</feature>
<evidence type="ECO:0000256" key="6">
    <source>
        <dbReference type="ARBA" id="ARBA00023136"/>
    </source>
</evidence>
<dbReference type="EMBL" id="MQWA01000001">
    <property type="protein sequence ID" value="PQJ27753.1"/>
    <property type="molecule type" value="Genomic_DNA"/>
</dbReference>
<evidence type="ECO:0000256" key="2">
    <source>
        <dbReference type="ARBA" id="ARBA00005811"/>
    </source>
</evidence>
<dbReference type="PANTHER" id="PTHR30558">
    <property type="entry name" value="EXBD MEMBRANE COMPONENT OF PMF-DRIVEN MACROMOLECULE IMPORT SYSTEM"/>
    <property type="match status" value="1"/>
</dbReference>
<evidence type="ECO:0000313" key="9">
    <source>
        <dbReference type="EMBL" id="PQJ27753.1"/>
    </source>
</evidence>
<dbReference type="GO" id="GO:0005886">
    <property type="term" value="C:plasma membrane"/>
    <property type="evidence" value="ECO:0007669"/>
    <property type="project" value="UniProtKB-SubCell"/>
</dbReference>
<dbReference type="Pfam" id="PF02472">
    <property type="entry name" value="ExbD"/>
    <property type="match status" value="1"/>
</dbReference>
<keyword evidence="10" id="KW-1185">Reference proteome</keyword>
<dbReference type="Proteomes" id="UP000239907">
    <property type="component" value="Unassembled WGS sequence"/>
</dbReference>
<dbReference type="OrthoDB" id="9801500at2"/>
<dbReference type="RefSeq" id="WP_105042240.1">
    <property type="nucleotide sequence ID" value="NZ_MQWA01000001.1"/>
</dbReference>
<comment type="caution">
    <text evidence="9">The sequence shown here is derived from an EMBL/GenBank/DDBJ whole genome shotgun (WGS) entry which is preliminary data.</text>
</comment>
<evidence type="ECO:0008006" key="11">
    <source>
        <dbReference type="Google" id="ProtNLM"/>
    </source>
</evidence>
<reference evidence="9 10" key="1">
    <citation type="submission" date="2016-12" db="EMBL/GenBank/DDBJ databases">
        <title>Study of bacterial adaptation to deep sea.</title>
        <authorList>
            <person name="Song J."/>
            <person name="Yoshizawa S."/>
            <person name="Kogure K."/>
        </authorList>
    </citation>
    <scope>NUCLEOTIDE SEQUENCE [LARGE SCALE GENOMIC DNA]</scope>
    <source>
        <strain evidence="9 10">SAORIC-165</strain>
    </source>
</reference>
<sequence length="138" mass="15324">MSRKRYSKEKKHRSGEIPTGSFSDIAFLLIIYFLVATTLVKVKTIAADLPSGEKSSQTQSDKTPIVNLRGSEIFFNDKKVSVDLLNERLAELNLGEKIPSKRVIMLESTKGTPYENYFQVLAGISANQGVVAIVEDDK</sequence>
<organism evidence="9 10">
    <name type="scientific">Rubritalea profundi</name>
    <dbReference type="NCBI Taxonomy" id="1658618"/>
    <lineage>
        <taxon>Bacteria</taxon>
        <taxon>Pseudomonadati</taxon>
        <taxon>Verrucomicrobiota</taxon>
        <taxon>Verrucomicrobiia</taxon>
        <taxon>Verrucomicrobiales</taxon>
        <taxon>Rubritaleaceae</taxon>
        <taxon>Rubritalea</taxon>
    </lineage>
</organism>
<gene>
    <name evidence="9" type="ORF">BSZ32_04040</name>
</gene>
<evidence type="ECO:0000313" key="10">
    <source>
        <dbReference type="Proteomes" id="UP000239907"/>
    </source>
</evidence>
<evidence type="ECO:0000256" key="1">
    <source>
        <dbReference type="ARBA" id="ARBA00004162"/>
    </source>
</evidence>
<evidence type="ECO:0000256" key="7">
    <source>
        <dbReference type="RuleBase" id="RU003879"/>
    </source>
</evidence>
<comment type="subcellular location">
    <subcellularLocation>
        <location evidence="1">Cell membrane</location>
        <topology evidence="1">Single-pass membrane protein</topology>
    </subcellularLocation>
    <subcellularLocation>
        <location evidence="7">Cell membrane</location>
        <topology evidence="7">Single-pass type II membrane protein</topology>
    </subcellularLocation>
</comment>
<accession>A0A2S7U0N9</accession>
<evidence type="ECO:0000256" key="8">
    <source>
        <dbReference type="SAM" id="Phobius"/>
    </source>
</evidence>
<comment type="similarity">
    <text evidence="2 7">Belongs to the ExbD/TolR family.</text>
</comment>
<keyword evidence="5 8" id="KW-1133">Transmembrane helix</keyword>
<protein>
    <recommendedName>
        <fullName evidence="11">Biopolymer transporter ExbD</fullName>
    </recommendedName>
</protein>
<dbReference type="InterPro" id="IPR003400">
    <property type="entry name" value="ExbD"/>
</dbReference>
<dbReference type="AlphaFoldDB" id="A0A2S7U0N9"/>
<keyword evidence="7" id="KW-0813">Transport</keyword>
<evidence type="ECO:0000256" key="5">
    <source>
        <dbReference type="ARBA" id="ARBA00022989"/>
    </source>
</evidence>
<evidence type="ECO:0000256" key="3">
    <source>
        <dbReference type="ARBA" id="ARBA00022475"/>
    </source>
</evidence>
<dbReference type="PANTHER" id="PTHR30558:SF3">
    <property type="entry name" value="BIOPOLYMER TRANSPORT PROTEIN EXBD-RELATED"/>
    <property type="match status" value="1"/>
</dbReference>
<proteinExistence type="inferred from homology"/>
<evidence type="ECO:0000256" key="4">
    <source>
        <dbReference type="ARBA" id="ARBA00022692"/>
    </source>
</evidence>
<name>A0A2S7U0N9_9BACT</name>
<keyword evidence="3" id="KW-1003">Cell membrane</keyword>
<dbReference type="GO" id="GO:0022857">
    <property type="term" value="F:transmembrane transporter activity"/>
    <property type="evidence" value="ECO:0007669"/>
    <property type="project" value="InterPro"/>
</dbReference>
<keyword evidence="7" id="KW-0653">Protein transport</keyword>
<dbReference type="GO" id="GO:0015031">
    <property type="term" value="P:protein transport"/>
    <property type="evidence" value="ECO:0007669"/>
    <property type="project" value="UniProtKB-KW"/>
</dbReference>
<keyword evidence="6 8" id="KW-0472">Membrane</keyword>
<keyword evidence="4 7" id="KW-0812">Transmembrane</keyword>